<organism evidence="1 2">
    <name type="scientific">Hyalomma asiaticum</name>
    <name type="common">Tick</name>
    <dbReference type="NCBI Taxonomy" id="266040"/>
    <lineage>
        <taxon>Eukaryota</taxon>
        <taxon>Metazoa</taxon>
        <taxon>Ecdysozoa</taxon>
        <taxon>Arthropoda</taxon>
        <taxon>Chelicerata</taxon>
        <taxon>Arachnida</taxon>
        <taxon>Acari</taxon>
        <taxon>Parasitiformes</taxon>
        <taxon>Ixodida</taxon>
        <taxon>Ixodoidea</taxon>
        <taxon>Ixodidae</taxon>
        <taxon>Hyalomminae</taxon>
        <taxon>Hyalomma</taxon>
    </lineage>
</organism>
<comment type="caution">
    <text evidence="1">The sequence shown here is derived from an EMBL/GenBank/DDBJ whole genome shotgun (WGS) entry which is preliminary data.</text>
</comment>
<accession>A0ACB7RRD3</accession>
<proteinExistence type="predicted"/>
<sequence>MLWYLRFSRLFGCLFITMLNGKTISTAAVAWKSPYIIYAILWFCIAIVRRVISMLSMVTKPRGSSRDFNHYVMIAFRAFLLPKVFVSYTCVGLGSAKLLDFLQGAAAFEKATLFTLTGQKKSHISRTLFNFVLRTTLRICLVVTLFVAWLRAQRRAPALTYLPVGLEAMNFCGDVAFFFYDFIVYAIITRCSEVLVSYIGYEVKRLQSCHLTETSLALSEQFNSVSTVATVRINVCKINALRACLDDLCGPAMVSSTAALLGNCCIYMYRFIVLRMTQAEIWLSMSYVTYSALCMVDITLISEDLQREGNRYSAIKIWLPPKGQPVQELELKN</sequence>
<evidence type="ECO:0000313" key="2">
    <source>
        <dbReference type="Proteomes" id="UP000821845"/>
    </source>
</evidence>
<dbReference type="EMBL" id="CM023488">
    <property type="protein sequence ID" value="KAH6924004.1"/>
    <property type="molecule type" value="Genomic_DNA"/>
</dbReference>
<reference evidence="1" key="1">
    <citation type="submission" date="2020-05" db="EMBL/GenBank/DDBJ databases">
        <title>Large-scale comparative analyses of tick genomes elucidate their genetic diversity and vector capacities.</title>
        <authorList>
            <person name="Jia N."/>
            <person name="Wang J."/>
            <person name="Shi W."/>
            <person name="Du L."/>
            <person name="Sun Y."/>
            <person name="Zhan W."/>
            <person name="Jiang J."/>
            <person name="Wang Q."/>
            <person name="Zhang B."/>
            <person name="Ji P."/>
            <person name="Sakyi L.B."/>
            <person name="Cui X."/>
            <person name="Yuan T."/>
            <person name="Jiang B."/>
            <person name="Yang W."/>
            <person name="Lam T.T.-Y."/>
            <person name="Chang Q."/>
            <person name="Ding S."/>
            <person name="Wang X."/>
            <person name="Zhu J."/>
            <person name="Ruan X."/>
            <person name="Zhao L."/>
            <person name="Wei J."/>
            <person name="Que T."/>
            <person name="Du C."/>
            <person name="Cheng J."/>
            <person name="Dai P."/>
            <person name="Han X."/>
            <person name="Huang E."/>
            <person name="Gao Y."/>
            <person name="Liu J."/>
            <person name="Shao H."/>
            <person name="Ye R."/>
            <person name="Li L."/>
            <person name="Wei W."/>
            <person name="Wang X."/>
            <person name="Wang C."/>
            <person name="Yang T."/>
            <person name="Huo Q."/>
            <person name="Li W."/>
            <person name="Guo W."/>
            <person name="Chen H."/>
            <person name="Zhou L."/>
            <person name="Ni X."/>
            <person name="Tian J."/>
            <person name="Zhou Y."/>
            <person name="Sheng Y."/>
            <person name="Liu T."/>
            <person name="Pan Y."/>
            <person name="Xia L."/>
            <person name="Li J."/>
            <person name="Zhao F."/>
            <person name="Cao W."/>
        </authorList>
    </citation>
    <scope>NUCLEOTIDE SEQUENCE</scope>
    <source>
        <strain evidence="1">Hyas-2018</strain>
    </source>
</reference>
<gene>
    <name evidence="1" type="ORF">HPB50_010231</name>
</gene>
<evidence type="ECO:0000313" key="1">
    <source>
        <dbReference type="EMBL" id="KAH6924004.1"/>
    </source>
</evidence>
<name>A0ACB7RRD3_HYAAI</name>
<protein>
    <submittedName>
        <fullName evidence="1">Uncharacterized protein</fullName>
    </submittedName>
</protein>
<keyword evidence="2" id="KW-1185">Reference proteome</keyword>
<dbReference type="Proteomes" id="UP000821845">
    <property type="component" value="Chromosome 8"/>
</dbReference>